<protein>
    <submittedName>
        <fullName evidence="2">Uncharacterized protein</fullName>
    </submittedName>
</protein>
<evidence type="ECO:0000313" key="2">
    <source>
        <dbReference type="WBParaSite" id="ALUE_0001645001-mRNA-1"/>
    </source>
</evidence>
<dbReference type="Proteomes" id="UP000036681">
    <property type="component" value="Unplaced"/>
</dbReference>
<organism evidence="1 2">
    <name type="scientific">Ascaris lumbricoides</name>
    <name type="common">Giant roundworm</name>
    <dbReference type="NCBI Taxonomy" id="6252"/>
    <lineage>
        <taxon>Eukaryota</taxon>
        <taxon>Metazoa</taxon>
        <taxon>Ecdysozoa</taxon>
        <taxon>Nematoda</taxon>
        <taxon>Chromadorea</taxon>
        <taxon>Rhabditida</taxon>
        <taxon>Spirurina</taxon>
        <taxon>Ascaridomorpha</taxon>
        <taxon>Ascaridoidea</taxon>
        <taxon>Ascarididae</taxon>
        <taxon>Ascaris</taxon>
    </lineage>
</organism>
<name>A0A0M3IED4_ASCLU</name>
<reference evidence="2" key="1">
    <citation type="submission" date="2017-02" db="UniProtKB">
        <authorList>
            <consortium name="WormBaseParasite"/>
        </authorList>
    </citation>
    <scope>IDENTIFICATION</scope>
</reference>
<dbReference type="WBParaSite" id="ALUE_0001645001-mRNA-1">
    <property type="protein sequence ID" value="ALUE_0001645001-mRNA-1"/>
    <property type="gene ID" value="ALUE_0001645001"/>
</dbReference>
<keyword evidence="1" id="KW-1185">Reference proteome</keyword>
<accession>A0A0M3IED4</accession>
<sequence>MYHLSLLHESPLLTNQFGFTSSTWSWCLRQSAFLLRHIRFKI</sequence>
<proteinExistence type="predicted"/>
<dbReference type="AlphaFoldDB" id="A0A0M3IED4"/>
<evidence type="ECO:0000313" key="1">
    <source>
        <dbReference type="Proteomes" id="UP000036681"/>
    </source>
</evidence>